<dbReference type="EMBL" id="FUWO01000014">
    <property type="protein sequence ID" value="SJZ71236.1"/>
    <property type="molecule type" value="Genomic_DNA"/>
</dbReference>
<dbReference type="SUPFAM" id="SSF53697">
    <property type="entry name" value="SIS domain"/>
    <property type="match status" value="1"/>
</dbReference>
<reference evidence="7" key="1">
    <citation type="submission" date="2017-02" db="EMBL/GenBank/DDBJ databases">
        <authorList>
            <person name="Varghese N."/>
            <person name="Submissions S."/>
        </authorList>
    </citation>
    <scope>NUCLEOTIDE SEQUENCE [LARGE SCALE GENOMIC DNA]</scope>
    <source>
        <strain evidence="7">DSM 15739</strain>
    </source>
</reference>
<name>A0A1T4MWL3_9LACT</name>
<protein>
    <submittedName>
        <fullName evidence="6">Transcriptional regulator, RpiR family</fullName>
    </submittedName>
</protein>
<dbReference type="RefSeq" id="WP_159443897.1">
    <property type="nucleotide sequence ID" value="NZ_FUWO01000014.1"/>
</dbReference>
<dbReference type="InterPro" id="IPR000281">
    <property type="entry name" value="HTH_RpiR"/>
</dbReference>
<evidence type="ECO:0000259" key="5">
    <source>
        <dbReference type="PROSITE" id="PS51464"/>
    </source>
</evidence>
<dbReference type="PROSITE" id="PS51071">
    <property type="entry name" value="HTH_RPIR"/>
    <property type="match status" value="1"/>
</dbReference>
<keyword evidence="7" id="KW-1185">Reference proteome</keyword>
<dbReference type="GO" id="GO:0003677">
    <property type="term" value="F:DNA binding"/>
    <property type="evidence" value="ECO:0007669"/>
    <property type="project" value="UniProtKB-KW"/>
</dbReference>
<dbReference type="AlphaFoldDB" id="A0A1T4MWL3"/>
<evidence type="ECO:0000256" key="2">
    <source>
        <dbReference type="ARBA" id="ARBA00023125"/>
    </source>
</evidence>
<dbReference type="SUPFAM" id="SSF46689">
    <property type="entry name" value="Homeodomain-like"/>
    <property type="match status" value="1"/>
</dbReference>
<dbReference type="PANTHER" id="PTHR30514:SF1">
    <property type="entry name" value="HTH-TYPE TRANSCRIPTIONAL REGULATOR HEXR-RELATED"/>
    <property type="match status" value="1"/>
</dbReference>
<dbReference type="Gene3D" id="3.40.50.10490">
    <property type="entry name" value="Glucose-6-phosphate isomerase like protein, domain 1"/>
    <property type="match status" value="1"/>
</dbReference>
<evidence type="ECO:0000256" key="3">
    <source>
        <dbReference type="ARBA" id="ARBA00023163"/>
    </source>
</evidence>
<feature type="domain" description="HTH rpiR-type" evidence="4">
    <location>
        <begin position="2"/>
        <end position="78"/>
    </location>
</feature>
<dbReference type="InterPro" id="IPR046348">
    <property type="entry name" value="SIS_dom_sf"/>
</dbReference>
<keyword evidence="1" id="KW-0805">Transcription regulation</keyword>
<dbReference type="CDD" id="cd05013">
    <property type="entry name" value="SIS_RpiR"/>
    <property type="match status" value="1"/>
</dbReference>
<sequence length="286" mass="32206">MSNTLTKLRVYRPTASQTERSIIDYVLKNPLKVGNMSIHQLAEATFSSPTSIIRLCKKVGYDGYKSFNKELLYEQAVRENVFELDNHVFSLNDNSSELIQSVILNNLSILRELTFLISDSLIDQCVSEIEKADKIVFFGIGASLIVAKDAQMKFARINKMVHVSEDWHTQLLMARNMNANDLAVAISYSGETDEVIKCAQEAKNFGAKIITMTKEGNSRLSQLSTYPLFVPNSEIGMRSAAMSSRIAQMTLIDVIFSSYLHNIYDEGILMIERTRILKGDETLDHS</sequence>
<dbReference type="Pfam" id="PF01418">
    <property type="entry name" value="HTH_6"/>
    <property type="match status" value="1"/>
</dbReference>
<keyword evidence="2" id="KW-0238">DNA-binding</keyword>
<feature type="domain" description="SIS" evidence="5">
    <location>
        <begin position="125"/>
        <end position="266"/>
    </location>
</feature>
<keyword evidence="3" id="KW-0804">Transcription</keyword>
<dbReference type="InterPro" id="IPR036388">
    <property type="entry name" value="WH-like_DNA-bd_sf"/>
</dbReference>
<organism evidence="6 7">
    <name type="scientific">Globicatella sulfidifaciens DSM 15739</name>
    <dbReference type="NCBI Taxonomy" id="1121925"/>
    <lineage>
        <taxon>Bacteria</taxon>
        <taxon>Bacillati</taxon>
        <taxon>Bacillota</taxon>
        <taxon>Bacilli</taxon>
        <taxon>Lactobacillales</taxon>
        <taxon>Aerococcaceae</taxon>
        <taxon>Globicatella</taxon>
    </lineage>
</organism>
<evidence type="ECO:0000313" key="6">
    <source>
        <dbReference type="EMBL" id="SJZ71236.1"/>
    </source>
</evidence>
<dbReference type="Proteomes" id="UP000189941">
    <property type="component" value="Unassembled WGS sequence"/>
</dbReference>
<proteinExistence type="predicted"/>
<dbReference type="STRING" id="1121925.SAMN02746011_01575"/>
<dbReference type="OrthoDB" id="370421at2"/>
<evidence type="ECO:0000313" key="7">
    <source>
        <dbReference type="Proteomes" id="UP000189941"/>
    </source>
</evidence>
<dbReference type="Pfam" id="PF01380">
    <property type="entry name" value="SIS"/>
    <property type="match status" value="1"/>
</dbReference>
<dbReference type="GO" id="GO:0097367">
    <property type="term" value="F:carbohydrate derivative binding"/>
    <property type="evidence" value="ECO:0007669"/>
    <property type="project" value="InterPro"/>
</dbReference>
<accession>A0A1T4MWL3</accession>
<dbReference type="GO" id="GO:0003700">
    <property type="term" value="F:DNA-binding transcription factor activity"/>
    <property type="evidence" value="ECO:0007669"/>
    <property type="project" value="InterPro"/>
</dbReference>
<evidence type="ECO:0000256" key="1">
    <source>
        <dbReference type="ARBA" id="ARBA00023015"/>
    </source>
</evidence>
<dbReference type="Gene3D" id="1.10.10.10">
    <property type="entry name" value="Winged helix-like DNA-binding domain superfamily/Winged helix DNA-binding domain"/>
    <property type="match status" value="1"/>
</dbReference>
<dbReference type="PROSITE" id="PS51464">
    <property type="entry name" value="SIS"/>
    <property type="match status" value="1"/>
</dbReference>
<dbReference type="InterPro" id="IPR047640">
    <property type="entry name" value="RpiR-like"/>
</dbReference>
<dbReference type="InterPro" id="IPR009057">
    <property type="entry name" value="Homeodomain-like_sf"/>
</dbReference>
<dbReference type="InterPro" id="IPR035472">
    <property type="entry name" value="RpiR-like_SIS"/>
</dbReference>
<dbReference type="GO" id="GO:1901135">
    <property type="term" value="P:carbohydrate derivative metabolic process"/>
    <property type="evidence" value="ECO:0007669"/>
    <property type="project" value="InterPro"/>
</dbReference>
<dbReference type="InterPro" id="IPR001347">
    <property type="entry name" value="SIS_dom"/>
</dbReference>
<evidence type="ECO:0000259" key="4">
    <source>
        <dbReference type="PROSITE" id="PS51071"/>
    </source>
</evidence>
<gene>
    <name evidence="6" type="ORF">SAMN02746011_01575</name>
</gene>
<dbReference type="PANTHER" id="PTHR30514">
    <property type="entry name" value="GLUCOKINASE"/>
    <property type="match status" value="1"/>
</dbReference>